<dbReference type="Pfam" id="PF10609">
    <property type="entry name" value="ParA"/>
    <property type="match status" value="1"/>
</dbReference>
<accession>A0ABY5M2Y6</accession>
<keyword evidence="5" id="KW-0808">Transferase</keyword>
<dbReference type="EC" id="2.7.10.2" evidence="5"/>
<keyword evidence="2" id="KW-0067">ATP-binding</keyword>
<evidence type="ECO:0000259" key="4">
    <source>
        <dbReference type="Pfam" id="PF13807"/>
    </source>
</evidence>
<dbReference type="CDD" id="cd05387">
    <property type="entry name" value="BY-kinase"/>
    <property type="match status" value="1"/>
</dbReference>
<reference evidence="5" key="1">
    <citation type="submission" date="2022-06" db="EMBL/GenBank/DDBJ databases">
        <title>Nostosin G and Spiroidesin B from the Cyanobacterium Dolichospermum sp. NIES-1697.</title>
        <authorList>
            <person name="Phan C.-S."/>
            <person name="Mehjabin J.J."/>
            <person name="Anas A.R.J."/>
            <person name="Hayasaka M."/>
            <person name="Onoki R."/>
            <person name="Wang J."/>
            <person name="Umezawa T."/>
            <person name="Washio K."/>
            <person name="Morikawa M."/>
            <person name="Okino T."/>
        </authorList>
    </citation>
    <scope>NUCLEOTIDE SEQUENCE</scope>
    <source>
        <strain evidence="5">NIES-1697</strain>
    </source>
</reference>
<name>A0ABY5M2Y6_9CYAN</name>
<feature type="domain" description="Tyrosine-protein kinase G-rich" evidence="4">
    <location>
        <begin position="371"/>
        <end position="442"/>
    </location>
</feature>
<evidence type="ECO:0000313" key="6">
    <source>
        <dbReference type="Proteomes" id="UP001057561"/>
    </source>
</evidence>
<dbReference type="InterPro" id="IPR033756">
    <property type="entry name" value="YlxH/NBP35"/>
</dbReference>
<dbReference type="SUPFAM" id="SSF52540">
    <property type="entry name" value="P-loop containing nucleoside triphosphate hydrolases"/>
    <property type="match status" value="1"/>
</dbReference>
<evidence type="ECO:0000256" key="2">
    <source>
        <dbReference type="ARBA" id="ARBA00022840"/>
    </source>
</evidence>
<evidence type="ECO:0000256" key="1">
    <source>
        <dbReference type="ARBA" id="ARBA00022741"/>
    </source>
</evidence>
<proteinExistence type="predicted"/>
<evidence type="ECO:0000256" key="3">
    <source>
        <dbReference type="SAM" id="Coils"/>
    </source>
</evidence>
<dbReference type="PANTHER" id="PTHR32309">
    <property type="entry name" value="TYROSINE-PROTEIN KINASE"/>
    <property type="match status" value="1"/>
</dbReference>
<sequence>MEEYLRYWIILKRRWLPVSIVFLTLLGLSIFKSVLETPIYQASGQLVLKKNSTSSLTGVGSQLGQLESSVTGRPLGTEIAVLRSLPIAEKTISSLKLNLNPLTLIKDIQIKNIENTDILEISYATTNPRQATQIVNSLMKVYIENDINANRLQTKSARQFIAEQLPKGKLVLNLAERRMLNFKQENRVLDLRAEAASSASILADLDKQVVVTKSALSVQTAKMASIRRLFGINSQEAVIAGFVGESPNVTQVLQQLQQTQQKLAILRLTLNDTHPTVINLQEQEVVLKQELQGRIKSSFVGNVGRLNQIKNAEDIVPLGGSSLQQRILADYADAETELLSLEVQLKALAEAIQYYRQRANVLPQLELQQRQIEREISATESSYQNLLAKYQELQVAENMQVSNARVITPAIIPVVPIKSRQYTNLLQGLIGGVLLGAATAFMLEKMDNTIKTTKSAQELLNYTLLAYIPSFSNGSEIPDIIVSNQSDSPMSEAFRMLETNLRFFNSQQRIKVVVVSSSVPKEGKSTISANLAFAMSQLGHKVLLIDADLRKPNQNKIWKVANEIGLSNVIKGQSNLDSALIEITPDLHLITAGKETKNPSKIIGSSQMPKLIDQLAQEYDFVVIDTPPLTVSADATILGKLATGILFVVRPGVADTDSVSIAKNVLDQANQNVLGVVMNGISARQQYYDYAGSEVG</sequence>
<keyword evidence="3" id="KW-0175">Coiled coil</keyword>
<dbReference type="Proteomes" id="UP001057561">
    <property type="component" value="Chromosome"/>
</dbReference>
<gene>
    <name evidence="5" type="ORF">NG743_03890</name>
</gene>
<dbReference type="InterPro" id="IPR050445">
    <property type="entry name" value="Bact_polysacc_biosynth/exp"/>
</dbReference>
<organism evidence="5 6">
    <name type="scientific">Dolichospermum heterosporum TAC447</name>
    <dbReference type="NCBI Taxonomy" id="747523"/>
    <lineage>
        <taxon>Bacteria</taxon>
        <taxon>Bacillati</taxon>
        <taxon>Cyanobacteriota</taxon>
        <taxon>Cyanophyceae</taxon>
        <taxon>Nostocales</taxon>
        <taxon>Aphanizomenonaceae</taxon>
        <taxon>Dolichospermum</taxon>
        <taxon>Dolichospermum heterosporum</taxon>
    </lineage>
</organism>
<feature type="coiled-coil region" evidence="3">
    <location>
        <begin position="331"/>
        <end position="389"/>
    </location>
</feature>
<dbReference type="InterPro" id="IPR027417">
    <property type="entry name" value="P-loop_NTPase"/>
</dbReference>
<keyword evidence="1" id="KW-0547">Nucleotide-binding</keyword>
<dbReference type="PANTHER" id="PTHR32309:SF13">
    <property type="entry name" value="FERRIC ENTEROBACTIN TRANSPORT PROTEIN FEPE"/>
    <property type="match status" value="1"/>
</dbReference>
<dbReference type="Pfam" id="PF13807">
    <property type="entry name" value="GNVR"/>
    <property type="match status" value="1"/>
</dbReference>
<protein>
    <submittedName>
        <fullName evidence="5">Polysaccharide biosynthesis tyrosine autokinase</fullName>
        <ecNumber evidence="5">2.7.10.2</ecNumber>
    </submittedName>
</protein>
<dbReference type="Gene3D" id="3.40.50.300">
    <property type="entry name" value="P-loop containing nucleotide triphosphate hydrolases"/>
    <property type="match status" value="1"/>
</dbReference>
<dbReference type="GO" id="GO:0004715">
    <property type="term" value="F:non-membrane spanning protein tyrosine kinase activity"/>
    <property type="evidence" value="ECO:0007669"/>
    <property type="project" value="UniProtKB-EC"/>
</dbReference>
<dbReference type="InterPro" id="IPR005702">
    <property type="entry name" value="Wzc-like_C"/>
</dbReference>
<keyword evidence="6" id="KW-1185">Reference proteome</keyword>
<dbReference type="EMBL" id="CP099464">
    <property type="protein sequence ID" value="UUO16199.1"/>
    <property type="molecule type" value="Genomic_DNA"/>
</dbReference>
<dbReference type="InterPro" id="IPR032807">
    <property type="entry name" value="GNVR"/>
</dbReference>
<dbReference type="NCBIfam" id="TIGR01007">
    <property type="entry name" value="eps_fam"/>
    <property type="match status" value="1"/>
</dbReference>
<dbReference type="RefSeq" id="WP_027404764.1">
    <property type="nucleotide sequence ID" value="NZ_CP099464.1"/>
</dbReference>
<evidence type="ECO:0000313" key="5">
    <source>
        <dbReference type="EMBL" id="UUO16199.1"/>
    </source>
</evidence>